<comment type="caution">
    <text evidence="3">The sequence shown here is derived from an EMBL/GenBank/DDBJ whole genome shotgun (WGS) entry which is preliminary data.</text>
</comment>
<dbReference type="Proteomes" id="UP000003704">
    <property type="component" value="Unassembled WGS sequence"/>
</dbReference>
<dbReference type="Gene3D" id="3.90.550.10">
    <property type="entry name" value="Spore Coat Polysaccharide Biosynthesis Protein SpsA, Chain A"/>
    <property type="match status" value="1"/>
</dbReference>
<dbReference type="PANTHER" id="PTHR43630:SF2">
    <property type="entry name" value="GLYCOSYLTRANSFERASE"/>
    <property type="match status" value="1"/>
</dbReference>
<dbReference type="STRING" id="1172194.WQQ_26940"/>
<dbReference type="Pfam" id="PF00535">
    <property type="entry name" value="Glycos_transf_2"/>
    <property type="match status" value="1"/>
</dbReference>
<accession>I7ZBT0</accession>
<evidence type="ECO:0000259" key="2">
    <source>
        <dbReference type="Pfam" id="PF00535"/>
    </source>
</evidence>
<gene>
    <name evidence="3" type="ORF">WQQ_26940</name>
</gene>
<protein>
    <submittedName>
        <fullName evidence="3">Putative lipopolysaccharide biosynthesis glycosyltransferase</fullName>
    </submittedName>
</protein>
<name>I7ZBT0_9GAMM</name>
<dbReference type="CDD" id="cd02511">
    <property type="entry name" value="Beta4Glucosyltransferase"/>
    <property type="match status" value="1"/>
</dbReference>
<dbReference type="AlphaFoldDB" id="I7ZBT0"/>
<dbReference type="InterPro" id="IPR029044">
    <property type="entry name" value="Nucleotide-diphossugar_trans"/>
</dbReference>
<dbReference type="SUPFAM" id="SSF53448">
    <property type="entry name" value="Nucleotide-diphospho-sugar transferases"/>
    <property type="match status" value="1"/>
</dbReference>
<reference evidence="3 4" key="1">
    <citation type="journal article" date="2012" name="J. Bacteriol.">
        <title>Genome Sequence of n-Alkane-Degrading Hydrocarboniphaga effusa Strain AP103T (ATCC BAA-332T).</title>
        <authorList>
            <person name="Chang H.K."/>
            <person name="Zylstra G.J."/>
            <person name="Chae J.C."/>
        </authorList>
    </citation>
    <scope>NUCLEOTIDE SEQUENCE [LARGE SCALE GENOMIC DNA]</scope>
    <source>
        <strain evidence="3 4">AP103</strain>
    </source>
</reference>
<dbReference type="RefSeq" id="WP_007185635.1">
    <property type="nucleotide sequence ID" value="NZ_AKGD01000002.1"/>
</dbReference>
<dbReference type="PANTHER" id="PTHR43630">
    <property type="entry name" value="POLY-BETA-1,6-N-ACETYL-D-GLUCOSAMINE SYNTHASE"/>
    <property type="match status" value="1"/>
</dbReference>
<dbReference type="EMBL" id="AKGD01000002">
    <property type="protein sequence ID" value="EIT69112.1"/>
    <property type="molecule type" value="Genomic_DNA"/>
</dbReference>
<proteinExistence type="inferred from homology"/>
<keyword evidence="3" id="KW-0808">Transferase</keyword>
<dbReference type="InterPro" id="IPR001173">
    <property type="entry name" value="Glyco_trans_2-like"/>
</dbReference>
<organism evidence="3 4">
    <name type="scientific">Hydrocarboniphaga effusa AP103</name>
    <dbReference type="NCBI Taxonomy" id="1172194"/>
    <lineage>
        <taxon>Bacteria</taxon>
        <taxon>Pseudomonadati</taxon>
        <taxon>Pseudomonadota</taxon>
        <taxon>Gammaproteobacteria</taxon>
        <taxon>Nevskiales</taxon>
        <taxon>Nevskiaceae</taxon>
        <taxon>Hydrocarboniphaga</taxon>
    </lineage>
</organism>
<keyword evidence="4" id="KW-1185">Reference proteome</keyword>
<evidence type="ECO:0000313" key="4">
    <source>
        <dbReference type="Proteomes" id="UP000003704"/>
    </source>
</evidence>
<dbReference type="GO" id="GO:0016740">
    <property type="term" value="F:transferase activity"/>
    <property type="evidence" value="ECO:0007669"/>
    <property type="project" value="UniProtKB-KW"/>
</dbReference>
<feature type="domain" description="Glycosyltransferase 2-like" evidence="2">
    <location>
        <begin position="20"/>
        <end position="162"/>
    </location>
</feature>
<evidence type="ECO:0000313" key="3">
    <source>
        <dbReference type="EMBL" id="EIT69112.1"/>
    </source>
</evidence>
<comment type="similarity">
    <text evidence="1">Belongs to the glycosyltransferase 2 family. WaaE/KdtX subfamily.</text>
</comment>
<sequence>MLAKLPTRLPLRAGERRTLSALIICCNEADRIEDCLRSLHGWVDEIIVFDSGSTDGTLDIVRRYTDKIWKTDWPGYGPQRNRALQQASGDWVLYIDADERVTPELRQEIDNALIDPHLDTTLFRIPWRTYLFDGELRHGRYATPQNRLFKRQGARFRDHQVHEQIVLPERRAAVMKAKLEHRSWRDYAHLQRKHRRYANLLARQKFEEGARGSIPYACMRFVTDFVQQYVLRLSVLDGWRGLMISAVLAQYAYWKYADLKALEREAARTAAPAANKTLAPVSAALLRR</sequence>
<evidence type="ECO:0000256" key="1">
    <source>
        <dbReference type="ARBA" id="ARBA00038494"/>
    </source>
</evidence>
<dbReference type="PATRIC" id="fig|1172194.4.peg.2604"/>
<dbReference type="OrthoDB" id="9815923at2"/>